<comment type="caution">
    <text evidence="4">The sequence shown here is derived from an EMBL/GenBank/DDBJ whole genome shotgun (WGS) entry which is preliminary data.</text>
</comment>
<keyword evidence="2" id="KW-1133">Transmembrane helix</keyword>
<dbReference type="Pfam" id="PF13180">
    <property type="entry name" value="PDZ_2"/>
    <property type="match status" value="1"/>
</dbReference>
<dbReference type="OrthoDB" id="1653022at2"/>
<keyword evidence="2" id="KW-0472">Membrane</keyword>
<keyword evidence="1" id="KW-0175">Coiled coil</keyword>
<dbReference type="InterPro" id="IPR001478">
    <property type="entry name" value="PDZ"/>
</dbReference>
<dbReference type="AlphaFoldDB" id="A0A0R1M2N6"/>
<feature type="transmembrane region" description="Helical" evidence="2">
    <location>
        <begin position="15"/>
        <end position="36"/>
    </location>
</feature>
<gene>
    <name evidence="4" type="ORF">FD04_GL000535</name>
</gene>
<dbReference type="Proteomes" id="UP000051160">
    <property type="component" value="Unassembled WGS sequence"/>
</dbReference>
<evidence type="ECO:0000313" key="5">
    <source>
        <dbReference type="Proteomes" id="UP000051160"/>
    </source>
</evidence>
<dbReference type="PATRIC" id="fig|1423776.4.peg.539"/>
<evidence type="ECO:0000259" key="3">
    <source>
        <dbReference type="Pfam" id="PF13180"/>
    </source>
</evidence>
<keyword evidence="5" id="KW-1185">Reference proteome</keyword>
<feature type="coiled-coil region" evidence="1">
    <location>
        <begin position="92"/>
        <end position="134"/>
    </location>
</feature>
<dbReference type="EMBL" id="AZEE01000027">
    <property type="protein sequence ID" value="KRK98794.1"/>
    <property type="molecule type" value="Genomic_DNA"/>
</dbReference>
<dbReference type="SUPFAM" id="SSF50156">
    <property type="entry name" value="PDZ domain-like"/>
    <property type="match status" value="1"/>
</dbReference>
<dbReference type="RefSeq" id="WP_054699062.1">
    <property type="nucleotide sequence ID" value="NZ_AZEE01000027.1"/>
</dbReference>
<dbReference type="Gene3D" id="2.30.42.10">
    <property type="match status" value="2"/>
</dbReference>
<dbReference type="InterPro" id="IPR036034">
    <property type="entry name" value="PDZ_sf"/>
</dbReference>
<dbReference type="STRING" id="1423776.FD04_GL000535"/>
<proteinExistence type="predicted"/>
<sequence length="408" mass="43767">MANRSQKRQSAKHGFLKWGIPALVVIVVAAGGFLFYQHQQTKKAFASDLKEARQLVLYNPLANTGAAKQLQDKLPGTGDKTTDAQLKKQLNRKDLEALIKKAKTQLASANDTQLAKQHSLAQKTEKKLNDLKNKSNFPDESKASVTSLTDLSDTYYNQKDAVGLNVSVAGLQSLAGETSTLIQKKTAKANALAKAASTGAYPSLGALRGDLPYGAGVILIDEMDGGPASKAGLSTVDDGGWDDSNVIVGINNYPVKSSVLGNDSMDNAMKQIPLGSTATVKMKDGSTHNVKLNLSHNDVNTNSMQDFKNPDGDTDTDIDFGASGYSIRQRNNDKEIGMVITSIEDDSSISDSDLEVGDVICRIDDYTVGTEDSIDQITSDYSDGDTVTVDYVTKSGHLKTTDITLVEY</sequence>
<protein>
    <recommendedName>
        <fullName evidence="3">PDZ domain-containing protein</fullName>
    </recommendedName>
</protein>
<organism evidence="4 5">
    <name type="scientific">Secundilactobacillus odoratitofui DSM 19909 = JCM 15043</name>
    <dbReference type="NCBI Taxonomy" id="1423776"/>
    <lineage>
        <taxon>Bacteria</taxon>
        <taxon>Bacillati</taxon>
        <taxon>Bacillota</taxon>
        <taxon>Bacilli</taxon>
        <taxon>Lactobacillales</taxon>
        <taxon>Lactobacillaceae</taxon>
        <taxon>Secundilactobacillus</taxon>
    </lineage>
</organism>
<name>A0A0R1M2N6_9LACO</name>
<evidence type="ECO:0000256" key="1">
    <source>
        <dbReference type="SAM" id="Coils"/>
    </source>
</evidence>
<accession>A0A0R1M2N6</accession>
<feature type="domain" description="PDZ" evidence="3">
    <location>
        <begin position="330"/>
        <end position="403"/>
    </location>
</feature>
<reference evidence="4 5" key="1">
    <citation type="journal article" date="2015" name="Genome Announc.">
        <title>Expanding the biotechnology potential of lactobacilli through comparative genomics of 213 strains and associated genera.</title>
        <authorList>
            <person name="Sun Z."/>
            <person name="Harris H.M."/>
            <person name="McCann A."/>
            <person name="Guo C."/>
            <person name="Argimon S."/>
            <person name="Zhang W."/>
            <person name="Yang X."/>
            <person name="Jeffery I.B."/>
            <person name="Cooney J.C."/>
            <person name="Kagawa T.F."/>
            <person name="Liu W."/>
            <person name="Song Y."/>
            <person name="Salvetti E."/>
            <person name="Wrobel A."/>
            <person name="Rasinkangas P."/>
            <person name="Parkhill J."/>
            <person name="Rea M.C."/>
            <person name="O'Sullivan O."/>
            <person name="Ritari J."/>
            <person name="Douillard F.P."/>
            <person name="Paul Ross R."/>
            <person name="Yang R."/>
            <person name="Briner A.E."/>
            <person name="Felis G.E."/>
            <person name="de Vos W.M."/>
            <person name="Barrangou R."/>
            <person name="Klaenhammer T.R."/>
            <person name="Caufield P.W."/>
            <person name="Cui Y."/>
            <person name="Zhang H."/>
            <person name="O'Toole P.W."/>
        </authorList>
    </citation>
    <scope>NUCLEOTIDE SEQUENCE [LARGE SCALE GENOMIC DNA]</scope>
    <source>
        <strain evidence="4 5">DSM 19909</strain>
    </source>
</reference>
<evidence type="ECO:0000256" key="2">
    <source>
        <dbReference type="SAM" id="Phobius"/>
    </source>
</evidence>
<evidence type="ECO:0000313" key="4">
    <source>
        <dbReference type="EMBL" id="KRK98794.1"/>
    </source>
</evidence>
<keyword evidence="2" id="KW-0812">Transmembrane</keyword>